<name>A0A1L8CFV1_9LACO</name>
<gene>
    <name evidence="1" type="ORF">FF306_00172</name>
</gene>
<evidence type="ECO:0000313" key="2">
    <source>
        <dbReference type="Proteomes" id="UP000186588"/>
    </source>
</evidence>
<dbReference type="EMBL" id="BDDX01000001">
    <property type="protein sequence ID" value="GAT90079.1"/>
    <property type="molecule type" value="Genomic_DNA"/>
</dbReference>
<accession>A0A1L8CFV1</accession>
<protein>
    <submittedName>
        <fullName evidence="1">Uncharacterized protein</fullName>
    </submittedName>
</protein>
<comment type="caution">
    <text evidence="1">The sequence shown here is derived from an EMBL/GenBank/DDBJ whole genome shotgun (WGS) entry which is preliminary data.</text>
</comment>
<organism evidence="1 2">
    <name type="scientific">Apilactobacillus kunkeei</name>
    <dbReference type="NCBI Taxonomy" id="148814"/>
    <lineage>
        <taxon>Bacteria</taxon>
        <taxon>Bacillati</taxon>
        <taxon>Bacillota</taxon>
        <taxon>Bacilli</taxon>
        <taxon>Lactobacillales</taxon>
        <taxon>Lactobacillaceae</taxon>
        <taxon>Apilactobacillus</taxon>
    </lineage>
</organism>
<proteinExistence type="predicted"/>
<dbReference type="Proteomes" id="UP000186588">
    <property type="component" value="Unassembled WGS sequence"/>
</dbReference>
<evidence type="ECO:0000313" key="1">
    <source>
        <dbReference type="EMBL" id="GAT90079.1"/>
    </source>
</evidence>
<reference evidence="1 2" key="1">
    <citation type="journal article" date="2016" name="Syst. Appl. Microbiol.">
        <title>Genomic characterization of a fructophilic bee symbiont Lactobacillus kunkeei reveals its niche-specific adaptation.</title>
        <authorList>
            <person name="Maeno S."/>
            <person name="Tanizawa Y."/>
            <person name="Kanesaki Y."/>
            <person name="Kubota E."/>
            <person name="Kumar H."/>
            <person name="Dicks L."/>
            <person name="Salminen S."/>
            <person name="Nakagawa J."/>
            <person name="Arita M."/>
            <person name="Endo A."/>
        </authorList>
    </citation>
    <scope>NUCLEOTIDE SEQUENCE [LARGE SCALE GENOMIC DNA]</scope>
    <source>
        <strain evidence="1 2">FF30-6</strain>
    </source>
</reference>
<dbReference type="AlphaFoldDB" id="A0A1L8CFV1"/>
<sequence>MDYQEFSKKSGLNYGLNRINGVIFVSFFDNYGKKIFEISKEKDTTIFKLYDFRSSNDINESLVIEFLSKENQNDWFSCYKEPNLIEVYGIKLTRQEAGRLYEKLSEQLKKEV</sequence>
<dbReference type="RefSeq" id="WP_094750435.1">
    <property type="nucleotide sequence ID" value="NZ_BAABVW010000105.1"/>
</dbReference>